<dbReference type="SUPFAM" id="SSF52096">
    <property type="entry name" value="ClpP/crotonase"/>
    <property type="match status" value="1"/>
</dbReference>
<dbReference type="GO" id="GO:0003860">
    <property type="term" value="F:3-hydroxyisobutyryl-CoA hydrolase activity"/>
    <property type="evidence" value="ECO:0007669"/>
    <property type="project" value="UniProtKB-UniRule"/>
</dbReference>
<dbReference type="CDD" id="cd06558">
    <property type="entry name" value="crotonase-like"/>
    <property type="match status" value="1"/>
</dbReference>
<dbReference type="Pfam" id="PF16113">
    <property type="entry name" value="ECH_2"/>
    <property type="match status" value="2"/>
</dbReference>
<evidence type="ECO:0000313" key="5">
    <source>
        <dbReference type="Proteomes" id="UP000289738"/>
    </source>
</evidence>
<accession>A0A445D4L0</accession>
<protein>
    <recommendedName>
        <fullName evidence="2">3-hydroxyisobutyryl-CoA hydrolase</fullName>
        <shortName evidence="2">HIB-CoA hydrolase</shortName>
        <shortName evidence="2">HIBYL-CoA-H</shortName>
        <ecNumber evidence="2">3.1.2.4</ecNumber>
    </recommendedName>
    <alternativeName>
        <fullName evidence="2">3-hydroxyisobutyryl-coenzyme A hydrolase</fullName>
    </alternativeName>
</protein>
<proteinExistence type="inferred from homology"/>
<comment type="catalytic activity">
    <reaction evidence="2">
        <text>3-hydroxy-2-methylpropanoyl-CoA + H2O = 3-hydroxy-2-methylpropanoate + CoA + H(+)</text>
        <dbReference type="Rhea" id="RHEA:20888"/>
        <dbReference type="ChEBI" id="CHEBI:11805"/>
        <dbReference type="ChEBI" id="CHEBI:15377"/>
        <dbReference type="ChEBI" id="CHEBI:15378"/>
        <dbReference type="ChEBI" id="CHEBI:57287"/>
        <dbReference type="ChEBI" id="CHEBI:57340"/>
        <dbReference type="EC" id="3.1.2.4"/>
    </reaction>
</comment>
<dbReference type="InterPro" id="IPR029045">
    <property type="entry name" value="ClpP/crotonase-like_dom_sf"/>
</dbReference>
<reference evidence="4 5" key="1">
    <citation type="submission" date="2019-01" db="EMBL/GenBank/DDBJ databases">
        <title>Sequencing of cultivated peanut Arachis hypogaea provides insights into genome evolution and oil improvement.</title>
        <authorList>
            <person name="Chen X."/>
        </authorList>
    </citation>
    <scope>NUCLEOTIDE SEQUENCE [LARGE SCALE GENOMIC DNA]</scope>
    <source>
        <strain evidence="5">cv. Fuhuasheng</strain>
        <tissue evidence="4">Leaves</tissue>
    </source>
</reference>
<keyword evidence="5" id="KW-1185">Reference proteome</keyword>
<organism evidence="4 5">
    <name type="scientific">Arachis hypogaea</name>
    <name type="common">Peanut</name>
    <dbReference type="NCBI Taxonomy" id="3818"/>
    <lineage>
        <taxon>Eukaryota</taxon>
        <taxon>Viridiplantae</taxon>
        <taxon>Streptophyta</taxon>
        <taxon>Embryophyta</taxon>
        <taxon>Tracheophyta</taxon>
        <taxon>Spermatophyta</taxon>
        <taxon>Magnoliopsida</taxon>
        <taxon>eudicotyledons</taxon>
        <taxon>Gunneridae</taxon>
        <taxon>Pentapetalae</taxon>
        <taxon>rosids</taxon>
        <taxon>fabids</taxon>
        <taxon>Fabales</taxon>
        <taxon>Fabaceae</taxon>
        <taxon>Papilionoideae</taxon>
        <taxon>50 kb inversion clade</taxon>
        <taxon>dalbergioids sensu lato</taxon>
        <taxon>Dalbergieae</taxon>
        <taxon>Pterocarpus clade</taxon>
        <taxon>Arachis</taxon>
    </lineage>
</organism>
<keyword evidence="1 2" id="KW-0378">Hydrolase</keyword>
<feature type="domain" description="Enoyl-CoA hydratase/isomerase" evidence="3">
    <location>
        <begin position="1"/>
        <end position="211"/>
    </location>
</feature>
<evidence type="ECO:0000256" key="2">
    <source>
        <dbReference type="RuleBase" id="RU369070"/>
    </source>
</evidence>
<dbReference type="GO" id="GO:0006574">
    <property type="term" value="P:L-valine catabolic process"/>
    <property type="evidence" value="ECO:0007669"/>
    <property type="project" value="UniProtKB-UniRule"/>
</dbReference>
<dbReference type="Proteomes" id="UP000289738">
    <property type="component" value="Chromosome A05"/>
</dbReference>
<dbReference type="AlphaFoldDB" id="A0A445D4L0"/>
<comment type="function">
    <text evidence="2">Hydrolyzes 3-hydroxyisobutyryl-CoA (HIBYL-CoA), a saline catabolite. Has high activity toward isobutyryl-CoA. Could be an isobutyryl-CoA dehydrogenase that functions in valine catabolism.</text>
</comment>
<dbReference type="PANTHER" id="PTHR43176:SF6">
    <property type="entry name" value="3-HYDROXYISOBUTYRYL-COA HYDROLASE"/>
    <property type="match status" value="1"/>
</dbReference>
<comment type="pathway">
    <text evidence="2">Amino-acid degradation; L-valine degradation.</text>
</comment>
<sequence>MLNRPRKLNSLNHEMVSQLLRSLRLYENDSSVKLVILKGNAKAFCSGGDVLATVTCSLTGHWTYPLIFYRKALTLNHLVATYKKLMVCLIDGVAMGGGATLSMNATFRIITENAIFAMPEVHIGHFPDAGASYFLSRLPGYFGEYLGLTGTRLKGAEMLACGLATHFIPSMRLQSLENALQAVTSSNVSTIATLIETFANKAYARKNSSFMRIDSVKSNNSKQIGDYKQMFFQRNCGRYNPYFGKYTHQGSRAKLFDKDNKPKWEPSKLELVSEEMVDQCFKSVNHDEWERLQLPDRSNNSQSITSCKL</sequence>
<dbReference type="InterPro" id="IPR045004">
    <property type="entry name" value="ECH_dom"/>
</dbReference>
<feature type="domain" description="Enoyl-CoA hydratase/isomerase" evidence="3">
    <location>
        <begin position="248"/>
        <end position="281"/>
    </location>
</feature>
<gene>
    <name evidence="4" type="ORF">Ahy_A05g023837</name>
</gene>
<dbReference type="PANTHER" id="PTHR43176">
    <property type="entry name" value="3-HYDROXYISOBUTYRYL-COA HYDROLASE-RELATED"/>
    <property type="match status" value="1"/>
</dbReference>
<dbReference type="STRING" id="3818.A0A445D4L0"/>
<comment type="similarity">
    <text evidence="2">Belongs to the enoyl-CoA hydratase/isomerase family.</text>
</comment>
<evidence type="ECO:0000256" key="1">
    <source>
        <dbReference type="ARBA" id="ARBA00022801"/>
    </source>
</evidence>
<dbReference type="EMBL" id="SDMP01000005">
    <property type="protein sequence ID" value="RYR58166.1"/>
    <property type="molecule type" value="Genomic_DNA"/>
</dbReference>
<comment type="caution">
    <text evidence="4">The sequence shown here is derived from an EMBL/GenBank/DDBJ whole genome shotgun (WGS) entry which is preliminary data.</text>
</comment>
<dbReference type="InterPro" id="IPR032259">
    <property type="entry name" value="HIBYL-CoA-H"/>
</dbReference>
<evidence type="ECO:0000313" key="4">
    <source>
        <dbReference type="EMBL" id="RYR58166.1"/>
    </source>
</evidence>
<dbReference type="Gene3D" id="3.90.226.10">
    <property type="entry name" value="2-enoyl-CoA Hydratase, Chain A, domain 1"/>
    <property type="match status" value="1"/>
</dbReference>
<name>A0A445D4L0_ARAHY</name>
<evidence type="ECO:0000259" key="3">
    <source>
        <dbReference type="Pfam" id="PF16113"/>
    </source>
</evidence>
<dbReference type="EC" id="3.1.2.4" evidence="2"/>